<dbReference type="EMBL" id="NPBY01000010">
    <property type="protein sequence ID" value="PAD79716.1"/>
    <property type="molecule type" value="Genomic_DNA"/>
</dbReference>
<evidence type="ECO:0000256" key="2">
    <source>
        <dbReference type="ARBA" id="ARBA00022630"/>
    </source>
</evidence>
<evidence type="ECO:0000256" key="4">
    <source>
        <dbReference type="ARBA" id="ARBA00022679"/>
    </source>
</evidence>
<gene>
    <name evidence="7" type="primary">ubiX</name>
    <name evidence="9" type="ORF">CHH67_03075</name>
</gene>
<comment type="caution">
    <text evidence="7">Lacks conserved residue(s) required for the propagation of feature annotation.</text>
</comment>
<keyword evidence="3 7" id="KW-0288">FMN</keyword>
<feature type="binding site" evidence="7">
    <location>
        <position position="167"/>
    </location>
    <ligand>
        <name>dimethylallyl phosphate</name>
        <dbReference type="ChEBI" id="CHEBI:88052"/>
    </ligand>
</feature>
<dbReference type="InterPro" id="IPR004507">
    <property type="entry name" value="UbiX-like"/>
</dbReference>
<feature type="binding site" evidence="7">
    <location>
        <begin position="102"/>
        <end position="105"/>
    </location>
    <ligand>
        <name>FMN</name>
        <dbReference type="ChEBI" id="CHEBI:58210"/>
    </ligand>
</feature>
<evidence type="ECO:0000256" key="7">
    <source>
        <dbReference type="HAMAP-Rule" id="MF_01984"/>
    </source>
</evidence>
<comment type="similarity">
    <text evidence="6 7">Belongs to the UbiX/PAD1 family.</text>
</comment>
<feature type="binding site" evidence="7">
    <location>
        <position position="183"/>
    </location>
    <ligand>
        <name>dimethylallyl phosphate</name>
        <dbReference type="ChEBI" id="CHEBI:88052"/>
    </ligand>
</feature>
<comment type="catalytic activity">
    <reaction evidence="5 7">
        <text>dimethylallyl phosphate + FMNH2 = prenylated FMNH2 + phosphate</text>
        <dbReference type="Rhea" id="RHEA:37743"/>
        <dbReference type="ChEBI" id="CHEBI:43474"/>
        <dbReference type="ChEBI" id="CHEBI:57618"/>
        <dbReference type="ChEBI" id="CHEBI:87467"/>
        <dbReference type="ChEBI" id="CHEBI:88052"/>
        <dbReference type="EC" id="2.5.1.129"/>
    </reaction>
</comment>
<accession>A0A268F2V2</accession>
<dbReference type="PANTHER" id="PTHR43374:SF1">
    <property type="entry name" value="FLAVIN PRENYLTRANSFERASE PAD1, MITOCHONDRIAL"/>
    <property type="match status" value="1"/>
</dbReference>
<dbReference type="PANTHER" id="PTHR43374">
    <property type="entry name" value="FLAVIN PRENYLTRANSFERASE"/>
    <property type="match status" value="1"/>
</dbReference>
<evidence type="ECO:0000259" key="8">
    <source>
        <dbReference type="Pfam" id="PF02441"/>
    </source>
</evidence>
<dbReference type="HAMAP" id="MF_01984">
    <property type="entry name" value="ubiX_pad"/>
    <property type="match status" value="1"/>
</dbReference>
<proteinExistence type="inferred from homology"/>
<evidence type="ECO:0000256" key="1">
    <source>
        <dbReference type="ARBA" id="ARBA00022602"/>
    </source>
</evidence>
<organism evidence="9 10">
    <name type="scientific">Paenibacillus campinasensis</name>
    <dbReference type="NCBI Taxonomy" id="66347"/>
    <lineage>
        <taxon>Bacteria</taxon>
        <taxon>Bacillati</taxon>
        <taxon>Bacillota</taxon>
        <taxon>Bacilli</taxon>
        <taxon>Bacillales</taxon>
        <taxon>Paenibacillaceae</taxon>
        <taxon>Paenibacillus</taxon>
    </lineage>
</organism>
<dbReference type="GO" id="GO:0106141">
    <property type="term" value="F:flavin prenyltransferase activity"/>
    <property type="evidence" value="ECO:0007669"/>
    <property type="project" value="UniProtKB-EC"/>
</dbReference>
<keyword evidence="1 7" id="KW-0637">Prenyltransferase</keyword>
<dbReference type="FunFam" id="3.40.50.1950:FF:000001">
    <property type="entry name" value="Flavin prenyltransferase UbiX"/>
    <property type="match status" value="1"/>
</dbReference>
<evidence type="ECO:0000256" key="5">
    <source>
        <dbReference type="ARBA" id="ARBA00050612"/>
    </source>
</evidence>
<feature type="binding site" evidence="7">
    <location>
        <position position="41"/>
    </location>
    <ligand>
        <name>FMN</name>
        <dbReference type="ChEBI" id="CHEBI:58210"/>
    </ligand>
</feature>
<dbReference type="EC" id="2.5.1.129" evidence="7"/>
<comment type="function">
    <text evidence="7">Flavin prenyltransferase that catalyzes the synthesis of the prenylated FMN cofactor (prenyl-FMN) for 4-hydroxy-3-polyprenylbenzoic acid decarboxylase UbiD. The prenyltransferase is metal-independent and links a dimethylallyl moiety from dimethylallyl monophosphate (DMAP) to the flavin N5 and C6 atoms of FMN.</text>
</comment>
<evidence type="ECO:0000313" key="10">
    <source>
        <dbReference type="Proteomes" id="UP000215596"/>
    </source>
</evidence>
<feature type="binding site" evidence="7">
    <location>
        <position position="137"/>
    </location>
    <ligand>
        <name>FMN</name>
        <dbReference type="ChEBI" id="CHEBI:58210"/>
    </ligand>
</feature>
<keyword evidence="4 7" id="KW-0808">Transferase</keyword>
<dbReference type="InterPro" id="IPR003382">
    <property type="entry name" value="Flavoprotein"/>
</dbReference>
<keyword evidence="2 7" id="KW-0285">Flavoprotein</keyword>
<name>A0A268F2V2_9BACL</name>
<evidence type="ECO:0000256" key="6">
    <source>
        <dbReference type="ARBA" id="ARBA00060793"/>
    </source>
</evidence>
<dbReference type="AlphaFoldDB" id="A0A268F2V2"/>
<dbReference type="RefSeq" id="WP_095263512.1">
    <property type="nucleotide sequence ID" value="NZ_NPBY01000010.1"/>
</dbReference>
<dbReference type="Pfam" id="PF02441">
    <property type="entry name" value="Flavoprotein"/>
    <property type="match status" value="1"/>
</dbReference>
<evidence type="ECO:0000313" key="9">
    <source>
        <dbReference type="EMBL" id="PAD79716.1"/>
    </source>
</evidence>
<dbReference type="GO" id="GO:0016831">
    <property type="term" value="F:carboxy-lyase activity"/>
    <property type="evidence" value="ECO:0007669"/>
    <property type="project" value="TreeGrafter"/>
</dbReference>
<dbReference type="NCBIfam" id="TIGR00421">
    <property type="entry name" value="ubiX_pad"/>
    <property type="match status" value="1"/>
</dbReference>
<dbReference type="OrthoDB" id="9781577at2"/>
<dbReference type="NCBIfam" id="NF004685">
    <property type="entry name" value="PRK06029.1"/>
    <property type="match status" value="1"/>
</dbReference>
<dbReference type="InterPro" id="IPR036551">
    <property type="entry name" value="Flavin_trans-like"/>
</dbReference>
<evidence type="ECO:0000256" key="3">
    <source>
        <dbReference type="ARBA" id="ARBA00022643"/>
    </source>
</evidence>
<dbReference type="SUPFAM" id="SSF52507">
    <property type="entry name" value="Homo-oligomeric flavin-containing Cys decarboxylases, HFCD"/>
    <property type="match status" value="1"/>
</dbReference>
<dbReference type="Gene3D" id="3.40.50.1950">
    <property type="entry name" value="Flavin prenyltransferase-like"/>
    <property type="match status" value="1"/>
</dbReference>
<comment type="caution">
    <text evidence="9">The sequence shown here is derived from an EMBL/GenBank/DDBJ whole genome shotgun (WGS) entry which is preliminary data.</text>
</comment>
<feature type="binding site" evidence="7">
    <location>
        <begin position="15"/>
        <end position="17"/>
    </location>
    <ligand>
        <name>FMN</name>
        <dbReference type="ChEBI" id="CHEBI:58210"/>
    </ligand>
</feature>
<sequence>MEDIRAKSWVVGITGASGSIYGVRLVETLLSLGYHVDLIITNAGWRVLSEELGWGASQREAVLHEKFAGYEDALTYHPIGDIGATIASGSYRVEGMIIMPCSMGTLSSVAHGTSDNLMGRAADVMMKEGRPLVLVPRETPLHAIHLENMLKLARLGVKIIPAMPAFYFHPQSLDDLVHFLVGKVLDSLRIEHQLYRRWGE</sequence>
<protein>
    <recommendedName>
        <fullName evidence="7">Flavin prenyltransferase UbiX</fullName>
        <ecNumber evidence="7">2.5.1.129</ecNumber>
    </recommendedName>
</protein>
<dbReference type="Proteomes" id="UP000215596">
    <property type="component" value="Unassembled WGS sequence"/>
</dbReference>
<reference evidence="9 10" key="1">
    <citation type="submission" date="2017-07" db="EMBL/GenBank/DDBJ databases">
        <title>Isolation and whole genome analysis of endospore-forming bacteria from heroin.</title>
        <authorList>
            <person name="Kalinowski J."/>
            <person name="Ahrens B."/>
            <person name="Al-Dilaimi A."/>
            <person name="Winkler A."/>
            <person name="Wibberg D."/>
            <person name="Schleenbecker U."/>
            <person name="Ruckert C."/>
            <person name="Wolfel R."/>
            <person name="Grass G."/>
        </authorList>
    </citation>
    <scope>NUCLEOTIDE SEQUENCE [LARGE SCALE GENOMIC DNA]</scope>
    <source>
        <strain evidence="9 10">7537-G1</strain>
    </source>
</reference>
<feature type="domain" description="Flavoprotein" evidence="8">
    <location>
        <begin position="7"/>
        <end position="188"/>
    </location>
</feature>